<dbReference type="FunFam" id="3.30.160.60:FF:000966">
    <property type="entry name" value="ZFP90 zinc finger protein"/>
    <property type="match status" value="1"/>
</dbReference>
<feature type="domain" description="C2H2-type" evidence="15">
    <location>
        <begin position="278"/>
        <end position="305"/>
    </location>
</feature>
<name>A0A8T2M2R7_ASTMX</name>
<evidence type="ECO:0000256" key="9">
    <source>
        <dbReference type="ARBA" id="ARBA00023015"/>
    </source>
</evidence>
<dbReference type="FunFam" id="3.30.160.60:FF:001049">
    <property type="entry name" value="zinc finger protein 319"/>
    <property type="match status" value="1"/>
</dbReference>
<comment type="similarity">
    <text evidence="3">Belongs to the krueppel C2H2-type zinc-finger protein family.</text>
</comment>
<dbReference type="InterPro" id="IPR013087">
    <property type="entry name" value="Znf_C2H2_type"/>
</dbReference>
<protein>
    <submittedName>
        <fullName evidence="16">Zinc finger protein 835-like</fullName>
    </submittedName>
</protein>
<dbReference type="Proteomes" id="UP000752171">
    <property type="component" value="Unassembled WGS sequence"/>
</dbReference>
<dbReference type="EMBL" id="JAICCE010000006">
    <property type="protein sequence ID" value="KAG9275906.1"/>
    <property type="molecule type" value="Genomic_DNA"/>
</dbReference>
<sequence length="590" mass="63986">MKSLVIPQSGPSSWLEMHNFIGDLVASSASSSAGQLLKYHNQQSLRSAWENMGPDIPSAKALPLPQSSHSRQSQGKNMAALGLQPTDRGEDTGNCDDQLLRPHTCTCPGCPLSSISMAPTLQSLKPRSSSFPQNQSGPPSQSQSQSKDLSSVPVSLGLCLGLGLSIEEANSEPSSTSNPEPSHPEQQDKGTSTHSPTSAPDSNSNHQICPPALQAFPCLCCHRGFQPCGHLLRPQQGSDGHLGHTHSHHHYHHHHHCPLSSCLPCPQLRAGARSPPPFPCLSCQRTFPTCAQLLRHQQGHAQQEGIQQQHPCMHCTASFPRPSQLLQHQRTQHASKAGGFLCAECGRAFNSHSNLRVHLNVHTGARPYTCADCGKSFSQSGALKIHRRIHTGERPYNCAYCGRGFPHLAGVRAHQRTHTGEKPYSCSQCGKCFTQSGALKIHMRIHTGERPFICGLCGKGFSNRSGIRFHHRTVHGIVTEPNSVGRPSLAGVPRTSSTELRHTQQPEASSGGSSSGQATARPGEDGIARSRELPEDGDDEARRSLPYACEDCGMRFQDAPSRNKHQAEQHYSNEEAETEKRPVDAAKEHT</sequence>
<evidence type="ECO:0000256" key="4">
    <source>
        <dbReference type="ARBA" id="ARBA00022553"/>
    </source>
</evidence>
<dbReference type="SUPFAM" id="SSF57667">
    <property type="entry name" value="beta-beta-alpha zinc fingers"/>
    <property type="match status" value="4"/>
</dbReference>
<comment type="function">
    <text evidence="1">May be involved in transcriptional regulation.</text>
</comment>
<dbReference type="GO" id="GO:0000981">
    <property type="term" value="F:DNA-binding transcription factor activity, RNA polymerase II-specific"/>
    <property type="evidence" value="ECO:0007669"/>
    <property type="project" value="TreeGrafter"/>
</dbReference>
<keyword evidence="12" id="KW-0539">Nucleus</keyword>
<dbReference type="GO" id="GO:0008270">
    <property type="term" value="F:zinc ion binding"/>
    <property type="evidence" value="ECO:0007669"/>
    <property type="project" value="UniProtKB-KW"/>
</dbReference>
<keyword evidence="7 13" id="KW-0863">Zinc-finger</keyword>
<feature type="domain" description="C2H2-type" evidence="15">
    <location>
        <begin position="424"/>
        <end position="451"/>
    </location>
</feature>
<evidence type="ECO:0000256" key="13">
    <source>
        <dbReference type="PROSITE-ProRule" id="PRU00042"/>
    </source>
</evidence>
<feature type="compositionally biased region" description="Low complexity" evidence="14">
    <location>
        <begin position="128"/>
        <end position="149"/>
    </location>
</feature>
<dbReference type="PANTHER" id="PTHR23226">
    <property type="entry name" value="ZINC FINGER AND SCAN DOMAIN-CONTAINING"/>
    <property type="match status" value="1"/>
</dbReference>
<evidence type="ECO:0000256" key="7">
    <source>
        <dbReference type="ARBA" id="ARBA00022771"/>
    </source>
</evidence>
<dbReference type="AlphaFoldDB" id="A0A8T2M2R7"/>
<dbReference type="PROSITE" id="PS50157">
    <property type="entry name" value="ZINC_FINGER_C2H2_2"/>
    <property type="match status" value="8"/>
</dbReference>
<evidence type="ECO:0000256" key="14">
    <source>
        <dbReference type="SAM" id="MobiDB-lite"/>
    </source>
</evidence>
<keyword evidence="9" id="KW-0805">Transcription regulation</keyword>
<dbReference type="FunFam" id="3.30.160.60:FF:001497">
    <property type="entry name" value="Zinc finger protein 275"/>
    <property type="match status" value="1"/>
</dbReference>
<dbReference type="GO" id="GO:0000978">
    <property type="term" value="F:RNA polymerase II cis-regulatory region sequence-specific DNA binding"/>
    <property type="evidence" value="ECO:0007669"/>
    <property type="project" value="TreeGrafter"/>
</dbReference>
<dbReference type="Pfam" id="PF00096">
    <property type="entry name" value="zf-C2H2"/>
    <property type="match status" value="6"/>
</dbReference>
<feature type="domain" description="C2H2-type" evidence="15">
    <location>
        <begin position="368"/>
        <end position="395"/>
    </location>
</feature>
<evidence type="ECO:0000256" key="3">
    <source>
        <dbReference type="ARBA" id="ARBA00006991"/>
    </source>
</evidence>
<feature type="compositionally biased region" description="Polar residues" evidence="14">
    <location>
        <begin position="189"/>
        <end position="206"/>
    </location>
</feature>
<evidence type="ECO:0000313" key="16">
    <source>
        <dbReference type="EMBL" id="KAG9275906.1"/>
    </source>
</evidence>
<organism evidence="16 17">
    <name type="scientific">Astyanax mexicanus</name>
    <name type="common">Blind cave fish</name>
    <name type="synonym">Astyanax fasciatus mexicanus</name>
    <dbReference type="NCBI Taxonomy" id="7994"/>
    <lineage>
        <taxon>Eukaryota</taxon>
        <taxon>Metazoa</taxon>
        <taxon>Chordata</taxon>
        <taxon>Craniata</taxon>
        <taxon>Vertebrata</taxon>
        <taxon>Euteleostomi</taxon>
        <taxon>Actinopterygii</taxon>
        <taxon>Neopterygii</taxon>
        <taxon>Teleostei</taxon>
        <taxon>Ostariophysi</taxon>
        <taxon>Characiformes</taxon>
        <taxon>Characoidei</taxon>
        <taxon>Acestrorhamphidae</taxon>
        <taxon>Acestrorhamphinae</taxon>
        <taxon>Astyanax</taxon>
    </lineage>
</organism>
<dbReference type="GO" id="GO:0005634">
    <property type="term" value="C:nucleus"/>
    <property type="evidence" value="ECO:0007669"/>
    <property type="project" value="UniProtKB-SubCell"/>
</dbReference>
<keyword evidence="4" id="KW-0597">Phosphoprotein</keyword>
<evidence type="ECO:0000259" key="15">
    <source>
        <dbReference type="PROSITE" id="PS50157"/>
    </source>
</evidence>
<feature type="domain" description="C2H2-type" evidence="15">
    <location>
        <begin position="340"/>
        <end position="367"/>
    </location>
</feature>
<evidence type="ECO:0000256" key="6">
    <source>
        <dbReference type="ARBA" id="ARBA00022737"/>
    </source>
</evidence>
<dbReference type="SMART" id="SM00355">
    <property type="entry name" value="ZnF_C2H2"/>
    <property type="match status" value="8"/>
</dbReference>
<proteinExistence type="inferred from homology"/>
<accession>A0A8T2M2R7</accession>
<evidence type="ECO:0000256" key="10">
    <source>
        <dbReference type="ARBA" id="ARBA00023125"/>
    </source>
</evidence>
<dbReference type="FunFam" id="3.30.160.60:FF:002716">
    <property type="entry name" value="Zinc finger protein 212"/>
    <property type="match status" value="1"/>
</dbReference>
<feature type="region of interest" description="Disordered" evidence="14">
    <location>
        <begin position="169"/>
        <end position="206"/>
    </location>
</feature>
<comment type="subcellular location">
    <subcellularLocation>
        <location evidence="2">Nucleus</location>
    </subcellularLocation>
</comment>
<evidence type="ECO:0000313" key="17">
    <source>
        <dbReference type="Proteomes" id="UP000752171"/>
    </source>
</evidence>
<gene>
    <name evidence="16" type="ORF">AMEX_G8149</name>
</gene>
<reference evidence="16 17" key="1">
    <citation type="submission" date="2021-07" db="EMBL/GenBank/DDBJ databases">
        <authorList>
            <person name="Imarazene B."/>
            <person name="Zahm M."/>
            <person name="Klopp C."/>
            <person name="Cabau C."/>
            <person name="Beille S."/>
            <person name="Jouanno E."/>
            <person name="Castinel A."/>
            <person name="Lluch J."/>
            <person name="Gil L."/>
            <person name="Kuchtly C."/>
            <person name="Lopez Roques C."/>
            <person name="Donnadieu C."/>
            <person name="Parrinello H."/>
            <person name="Journot L."/>
            <person name="Du K."/>
            <person name="Schartl M."/>
            <person name="Retaux S."/>
            <person name="Guiguen Y."/>
        </authorList>
    </citation>
    <scope>NUCLEOTIDE SEQUENCE [LARGE SCALE GENOMIC DNA]</scope>
    <source>
        <strain evidence="16">Pach_M1</strain>
        <tissue evidence="16">Testis</tissue>
    </source>
</reference>
<evidence type="ECO:0000256" key="12">
    <source>
        <dbReference type="ARBA" id="ARBA00023242"/>
    </source>
</evidence>
<keyword evidence="8" id="KW-0862">Zinc</keyword>
<feature type="region of interest" description="Disordered" evidence="14">
    <location>
        <begin position="123"/>
        <end position="149"/>
    </location>
</feature>
<keyword evidence="6" id="KW-0677">Repeat</keyword>
<feature type="region of interest" description="Disordered" evidence="14">
    <location>
        <begin position="478"/>
        <end position="590"/>
    </location>
</feature>
<feature type="compositionally biased region" description="Polar residues" evidence="14">
    <location>
        <begin position="65"/>
        <end position="76"/>
    </location>
</feature>
<keyword evidence="11" id="KW-0804">Transcription</keyword>
<keyword evidence="5" id="KW-0479">Metal-binding</keyword>
<evidence type="ECO:0000256" key="8">
    <source>
        <dbReference type="ARBA" id="ARBA00022833"/>
    </source>
</evidence>
<keyword evidence="10" id="KW-0238">DNA-binding</keyword>
<feature type="compositionally biased region" description="Basic and acidic residues" evidence="14">
    <location>
        <begin position="565"/>
        <end position="590"/>
    </location>
</feature>
<feature type="region of interest" description="Disordered" evidence="14">
    <location>
        <begin position="50"/>
        <end position="95"/>
    </location>
</feature>
<comment type="caution">
    <text evidence="16">The sequence shown here is derived from an EMBL/GenBank/DDBJ whole genome shotgun (WGS) entry which is preliminary data.</text>
</comment>
<feature type="domain" description="C2H2-type" evidence="15">
    <location>
        <begin position="452"/>
        <end position="475"/>
    </location>
</feature>
<feature type="domain" description="C2H2-type" evidence="15">
    <location>
        <begin position="310"/>
        <end position="338"/>
    </location>
</feature>
<dbReference type="PROSITE" id="PS00028">
    <property type="entry name" value="ZINC_FINGER_C2H2_1"/>
    <property type="match status" value="7"/>
</dbReference>
<feature type="compositionally biased region" description="Low complexity" evidence="14">
    <location>
        <begin position="169"/>
        <end position="180"/>
    </location>
</feature>
<evidence type="ECO:0000256" key="1">
    <source>
        <dbReference type="ARBA" id="ARBA00003767"/>
    </source>
</evidence>
<evidence type="ECO:0000256" key="2">
    <source>
        <dbReference type="ARBA" id="ARBA00004123"/>
    </source>
</evidence>
<dbReference type="PANTHER" id="PTHR23226:SF416">
    <property type="entry name" value="FI01424P"/>
    <property type="match status" value="1"/>
</dbReference>
<feature type="domain" description="C2H2-type" evidence="15">
    <location>
        <begin position="396"/>
        <end position="423"/>
    </location>
</feature>
<evidence type="ECO:0000256" key="11">
    <source>
        <dbReference type="ARBA" id="ARBA00023163"/>
    </source>
</evidence>
<dbReference type="InterPro" id="IPR036236">
    <property type="entry name" value="Znf_C2H2_sf"/>
</dbReference>
<feature type="compositionally biased region" description="Basic and acidic residues" evidence="14">
    <location>
        <begin position="522"/>
        <end position="534"/>
    </location>
</feature>
<dbReference type="FunFam" id="3.30.160.60:FF:000251">
    <property type="entry name" value="FEZ family zinc finger 2"/>
    <property type="match status" value="1"/>
</dbReference>
<feature type="domain" description="C2H2-type" evidence="15">
    <location>
        <begin position="547"/>
        <end position="575"/>
    </location>
</feature>
<dbReference type="Gene3D" id="3.30.160.60">
    <property type="entry name" value="Classic Zinc Finger"/>
    <property type="match status" value="6"/>
</dbReference>
<evidence type="ECO:0000256" key="5">
    <source>
        <dbReference type="ARBA" id="ARBA00022723"/>
    </source>
</evidence>